<feature type="compositionally biased region" description="Gly residues" evidence="1">
    <location>
        <begin position="87"/>
        <end position="106"/>
    </location>
</feature>
<reference evidence="4" key="5">
    <citation type="submission" date="2008-12" db="EMBL/GenBank/DDBJ databases">
        <title>Improved gene annotation of the rice (Oryza sativa) genomes.</title>
        <authorList>
            <person name="Wang J."/>
            <person name="Li R."/>
            <person name="Fan W."/>
            <person name="Huang Q."/>
            <person name="Zhang J."/>
            <person name="Zhou Y."/>
            <person name="Hu Y."/>
            <person name="Zi S."/>
            <person name="Li J."/>
            <person name="Ni P."/>
            <person name="Zheng H."/>
            <person name="Zhang Y."/>
            <person name="Zhao M."/>
            <person name="Hao Q."/>
            <person name="McDermott J."/>
            <person name="Samudrala R."/>
            <person name="Kristiansen K."/>
            <person name="Wong G.K.-S."/>
        </authorList>
    </citation>
    <scope>NUCLEOTIDE SEQUENCE</scope>
</reference>
<reference evidence="5" key="2">
    <citation type="journal article" date="2005" name="Nature">
        <title>The map-based sequence of the rice genome.</title>
        <authorList>
            <consortium name="International rice genome sequencing project (IRGSP)"/>
            <person name="Matsumoto T."/>
            <person name="Wu J."/>
            <person name="Kanamori H."/>
            <person name="Katayose Y."/>
            <person name="Fujisawa M."/>
            <person name="Namiki N."/>
            <person name="Mizuno H."/>
            <person name="Yamamoto K."/>
            <person name="Antonio B.A."/>
            <person name="Baba T."/>
            <person name="Sakata K."/>
            <person name="Nagamura Y."/>
            <person name="Aoki H."/>
            <person name="Arikawa K."/>
            <person name="Arita K."/>
            <person name="Bito T."/>
            <person name="Chiden Y."/>
            <person name="Fujitsuka N."/>
            <person name="Fukunaka R."/>
            <person name="Hamada M."/>
            <person name="Harada C."/>
            <person name="Hayashi A."/>
            <person name="Hijishita S."/>
            <person name="Honda M."/>
            <person name="Hosokawa S."/>
            <person name="Ichikawa Y."/>
            <person name="Idonuma A."/>
            <person name="Iijima M."/>
            <person name="Ikeda M."/>
            <person name="Ikeno M."/>
            <person name="Ito K."/>
            <person name="Ito S."/>
            <person name="Ito T."/>
            <person name="Ito Y."/>
            <person name="Ito Y."/>
            <person name="Iwabuchi A."/>
            <person name="Kamiya K."/>
            <person name="Karasawa W."/>
            <person name="Kurita K."/>
            <person name="Katagiri S."/>
            <person name="Kikuta A."/>
            <person name="Kobayashi H."/>
            <person name="Kobayashi N."/>
            <person name="Machita K."/>
            <person name="Maehara T."/>
            <person name="Masukawa M."/>
            <person name="Mizubayashi T."/>
            <person name="Mukai Y."/>
            <person name="Nagasaki H."/>
            <person name="Nagata Y."/>
            <person name="Naito S."/>
            <person name="Nakashima M."/>
            <person name="Nakama Y."/>
            <person name="Nakamichi Y."/>
            <person name="Nakamura M."/>
            <person name="Meguro A."/>
            <person name="Negishi M."/>
            <person name="Ohta I."/>
            <person name="Ohta T."/>
            <person name="Okamoto M."/>
            <person name="Ono N."/>
            <person name="Saji S."/>
            <person name="Sakaguchi M."/>
            <person name="Sakai K."/>
            <person name="Shibata M."/>
            <person name="Shimokawa T."/>
            <person name="Song J."/>
            <person name="Takazaki Y."/>
            <person name="Terasawa K."/>
            <person name="Tsugane M."/>
            <person name="Tsuji K."/>
            <person name="Ueda S."/>
            <person name="Waki K."/>
            <person name="Yamagata H."/>
            <person name="Yamamoto M."/>
            <person name="Yamamoto S."/>
            <person name="Yamane H."/>
            <person name="Yoshiki S."/>
            <person name="Yoshihara R."/>
            <person name="Yukawa K."/>
            <person name="Zhong H."/>
            <person name="Yano M."/>
            <person name="Yuan Q."/>
            <person name="Ouyang S."/>
            <person name="Liu J."/>
            <person name="Jones K.M."/>
            <person name="Gansberger K."/>
            <person name="Moffat K."/>
            <person name="Hill J."/>
            <person name="Bera J."/>
            <person name="Fadrosh D."/>
            <person name="Jin S."/>
            <person name="Johri S."/>
            <person name="Kim M."/>
            <person name="Overton L."/>
            <person name="Reardon M."/>
            <person name="Tsitrin T."/>
            <person name="Vuong H."/>
            <person name="Weaver B."/>
            <person name="Ciecko A."/>
            <person name="Tallon L."/>
            <person name="Jackson J."/>
            <person name="Pai G."/>
            <person name="Aken S.V."/>
            <person name="Utterback T."/>
            <person name="Reidmuller S."/>
            <person name="Feldblyum T."/>
            <person name="Hsiao J."/>
            <person name="Zismann V."/>
            <person name="Iobst S."/>
            <person name="de Vazeille A.R."/>
            <person name="Buell C.R."/>
            <person name="Ying K."/>
            <person name="Li Y."/>
            <person name="Lu T."/>
            <person name="Huang Y."/>
            <person name="Zhao Q."/>
            <person name="Feng Q."/>
            <person name="Zhang L."/>
            <person name="Zhu J."/>
            <person name="Weng Q."/>
            <person name="Mu J."/>
            <person name="Lu Y."/>
            <person name="Fan D."/>
            <person name="Liu Y."/>
            <person name="Guan J."/>
            <person name="Zhang Y."/>
            <person name="Yu S."/>
            <person name="Liu X."/>
            <person name="Zhang Y."/>
            <person name="Hong G."/>
            <person name="Han B."/>
            <person name="Choisne N."/>
            <person name="Demange N."/>
            <person name="Orjeda G."/>
            <person name="Samain S."/>
            <person name="Cattolico L."/>
            <person name="Pelletier E."/>
            <person name="Couloux A."/>
            <person name="Segurens B."/>
            <person name="Wincker P."/>
            <person name="D'Hont A."/>
            <person name="Scarpelli C."/>
            <person name="Weissenbach J."/>
            <person name="Salanoubat M."/>
            <person name="Quetier F."/>
            <person name="Yu Y."/>
            <person name="Kim H.R."/>
            <person name="Rambo T."/>
            <person name="Currie J."/>
            <person name="Collura K."/>
            <person name="Luo M."/>
            <person name="Yang T."/>
            <person name="Ammiraju J.S.S."/>
            <person name="Engler F."/>
            <person name="Soderlund C."/>
            <person name="Wing R.A."/>
            <person name="Palmer L.E."/>
            <person name="de la Bastide M."/>
            <person name="Spiegel L."/>
            <person name="Nascimento L."/>
            <person name="Zutavern T."/>
            <person name="O'Shaughnessy A."/>
            <person name="Dike S."/>
            <person name="Dedhia N."/>
            <person name="Preston R."/>
            <person name="Balija V."/>
            <person name="McCombie W.R."/>
            <person name="Chow T."/>
            <person name="Chen H."/>
            <person name="Chung M."/>
            <person name="Chen C."/>
            <person name="Shaw J."/>
            <person name="Wu H."/>
            <person name="Hsiao K."/>
            <person name="Chao Y."/>
            <person name="Chu M."/>
            <person name="Cheng C."/>
            <person name="Hour A."/>
            <person name="Lee P."/>
            <person name="Lin S."/>
            <person name="Lin Y."/>
            <person name="Liou J."/>
            <person name="Liu S."/>
            <person name="Hsing Y."/>
            <person name="Raghuvanshi S."/>
            <person name="Mohanty A."/>
            <person name="Bharti A.K."/>
            <person name="Gaur A."/>
            <person name="Gupta V."/>
            <person name="Kumar D."/>
            <person name="Ravi V."/>
            <person name="Vij S."/>
            <person name="Kapur A."/>
            <person name="Khurana P."/>
            <person name="Khurana P."/>
            <person name="Khurana J.P."/>
            <person name="Tyagi A.K."/>
            <person name="Gaikwad K."/>
            <person name="Singh A."/>
            <person name="Dalal V."/>
            <person name="Srivastava S."/>
            <person name="Dixit A."/>
            <person name="Pal A.K."/>
            <person name="Ghazi I.A."/>
            <person name="Yadav M."/>
            <person name="Pandit A."/>
            <person name="Bhargava A."/>
            <person name="Sureshbabu K."/>
            <person name="Batra K."/>
            <person name="Sharma T.R."/>
            <person name="Mohapatra T."/>
            <person name="Singh N.K."/>
            <person name="Messing J."/>
            <person name="Nelson A.B."/>
            <person name="Fuks G."/>
            <person name="Kavchok S."/>
            <person name="Keizer G."/>
            <person name="Linton E."/>
            <person name="Llaca V."/>
            <person name="Song R."/>
            <person name="Tanyolac B."/>
            <person name="Young S."/>
            <person name="Ho-Il K."/>
            <person name="Hahn J.H."/>
            <person name="Sangsakoo G."/>
            <person name="Vanavichit A."/>
            <person name="de Mattos Luiz.A.T."/>
            <person name="Zimmer P.D."/>
            <person name="Malone G."/>
            <person name="Dellagostin O."/>
            <person name="de Oliveira A.C."/>
            <person name="Bevan M."/>
            <person name="Bancroft I."/>
            <person name="Minx P."/>
            <person name="Cordum H."/>
            <person name="Wilson R."/>
            <person name="Cheng Z."/>
            <person name="Jin W."/>
            <person name="Jiang J."/>
            <person name="Leong S.A."/>
            <person name="Iwama H."/>
            <person name="Gojobori T."/>
            <person name="Itoh T."/>
            <person name="Niimura Y."/>
            <person name="Fujii Y."/>
            <person name="Habara T."/>
            <person name="Sakai H."/>
            <person name="Sato Y."/>
            <person name="Wilson G."/>
            <person name="Kumar K."/>
            <person name="McCouch S."/>
            <person name="Juretic N."/>
            <person name="Hoen D."/>
            <person name="Wright S."/>
            <person name="Bruskiewich R."/>
            <person name="Bureau T."/>
            <person name="Miyao A."/>
            <person name="Hirochika H."/>
            <person name="Nishikawa T."/>
            <person name="Kadowaki K."/>
            <person name="Sugiura M."/>
            <person name="Burr B."/>
            <person name="Sasaki T."/>
        </authorList>
    </citation>
    <scope>NUCLEOTIDE SEQUENCE [LARGE SCALE GENOMIC DNA]</scope>
    <source>
        <strain evidence="5">cv. Nipponbare</strain>
    </source>
</reference>
<dbReference type="EMBL" id="CM000138">
    <property type="protein sequence ID" value="EAZ11711.1"/>
    <property type="molecule type" value="Genomic_DNA"/>
</dbReference>
<gene>
    <name evidence="4" type="ORF">OsJ_01573</name>
    <name evidence="3" type="ORF">P0489E06.1</name>
    <name evidence="2" type="ORF">P0554D10.25</name>
</gene>
<dbReference type="Proteomes" id="UP000817658">
    <property type="component" value="Chromosome 1"/>
</dbReference>
<reference evidence="4" key="3">
    <citation type="journal article" date="2005" name="PLoS Biol.">
        <title>The genomes of Oryza sativa: a history of duplications.</title>
        <authorList>
            <person name="Yu J."/>
            <person name="Wang J."/>
            <person name="Lin W."/>
            <person name="Li S."/>
            <person name="Li H."/>
            <person name="Zhou J."/>
            <person name="Ni P."/>
            <person name="Dong W."/>
            <person name="Hu S."/>
            <person name="Zeng C."/>
            <person name="Zhang J."/>
            <person name="Zhang Y."/>
            <person name="Li R."/>
            <person name="Xu Z."/>
            <person name="Li S."/>
            <person name="Li X."/>
            <person name="Zheng H."/>
            <person name="Cong L."/>
            <person name="Lin L."/>
            <person name="Yin J."/>
            <person name="Geng J."/>
            <person name="Li G."/>
            <person name="Shi J."/>
            <person name="Liu J."/>
            <person name="Lv H."/>
            <person name="Li J."/>
            <person name="Wang J."/>
            <person name="Deng Y."/>
            <person name="Ran L."/>
            <person name="Shi X."/>
            <person name="Wang X."/>
            <person name="Wu Q."/>
            <person name="Li C."/>
            <person name="Ren X."/>
            <person name="Wang J."/>
            <person name="Wang X."/>
            <person name="Li D."/>
            <person name="Liu D."/>
            <person name="Zhang X."/>
            <person name="Ji Z."/>
            <person name="Zhao W."/>
            <person name="Sun Y."/>
            <person name="Zhang Z."/>
            <person name="Bao J."/>
            <person name="Han Y."/>
            <person name="Dong L."/>
            <person name="Ji J."/>
            <person name="Chen P."/>
            <person name="Wu S."/>
            <person name="Liu J."/>
            <person name="Xiao Y."/>
            <person name="Bu D."/>
            <person name="Tan J."/>
            <person name="Yang L."/>
            <person name="Ye C."/>
            <person name="Zhang J."/>
            <person name="Xu J."/>
            <person name="Zhou Y."/>
            <person name="Yu Y."/>
            <person name="Zhang B."/>
            <person name="Zhuang S."/>
            <person name="Wei H."/>
            <person name="Liu B."/>
            <person name="Lei M."/>
            <person name="Yu H."/>
            <person name="Li Y."/>
            <person name="Xu H."/>
            <person name="Wei S."/>
            <person name="He X."/>
            <person name="Fang L."/>
            <person name="Zhang Z."/>
            <person name="Zhang Y."/>
            <person name="Huang X."/>
            <person name="Su Z."/>
            <person name="Tong W."/>
            <person name="Li J."/>
            <person name="Tong Z."/>
            <person name="Li S."/>
            <person name="Ye J."/>
            <person name="Wang L."/>
            <person name="Fang L."/>
            <person name="Lei T."/>
            <person name="Chen C."/>
            <person name="Chen H."/>
            <person name="Xu Z."/>
            <person name="Li H."/>
            <person name="Huang H."/>
            <person name="Zhang F."/>
            <person name="Xu H."/>
            <person name="Li N."/>
            <person name="Zhao C."/>
            <person name="Li S."/>
            <person name="Dong L."/>
            <person name="Huang Y."/>
            <person name="Li L."/>
            <person name="Xi Y."/>
            <person name="Qi Q."/>
            <person name="Li W."/>
            <person name="Zhang B."/>
            <person name="Hu W."/>
            <person name="Zhang Y."/>
            <person name="Tian X."/>
            <person name="Jiao Y."/>
            <person name="Liang X."/>
            <person name="Jin J."/>
            <person name="Gao L."/>
            <person name="Zheng W."/>
            <person name="Hao B."/>
            <person name="Liu S."/>
            <person name="Wang W."/>
            <person name="Yuan L."/>
            <person name="Cao M."/>
            <person name="McDermott J."/>
            <person name="Samudrala R."/>
            <person name="Wang J."/>
            <person name="Wong G.K."/>
            <person name="Yang H."/>
        </authorList>
    </citation>
    <scope>NUCLEOTIDE SEQUENCE [LARGE SCALE GENOMIC DNA]</scope>
</reference>
<protein>
    <submittedName>
        <fullName evidence="2">Uncharacterized protein</fullName>
    </submittedName>
</protein>
<dbReference type="Proteomes" id="UP000000763">
    <property type="component" value="Chromosome 1"/>
</dbReference>
<evidence type="ECO:0000256" key="1">
    <source>
        <dbReference type="SAM" id="MobiDB-lite"/>
    </source>
</evidence>
<accession>Q5ZDR0</accession>
<reference evidence="5" key="4">
    <citation type="journal article" date="2008" name="Nucleic Acids Res.">
        <title>The rice annotation project database (RAP-DB): 2008 update.</title>
        <authorList>
            <consortium name="The rice annotation project (RAP)"/>
        </authorList>
    </citation>
    <scope>GENOME REANNOTATION</scope>
    <source>
        <strain evidence="5">cv. Nipponbare</strain>
    </source>
</reference>
<feature type="region of interest" description="Disordered" evidence="1">
    <location>
        <begin position="36"/>
        <end position="111"/>
    </location>
</feature>
<proteinExistence type="predicted"/>
<dbReference type="EMBL" id="AP002869">
    <property type="protein sequence ID" value="BAD54715.1"/>
    <property type="molecule type" value="Genomic_DNA"/>
</dbReference>
<evidence type="ECO:0000313" key="2">
    <source>
        <dbReference type="EMBL" id="BAD54715.1"/>
    </source>
</evidence>
<reference evidence="2" key="1">
    <citation type="journal article" date="2002" name="Nature">
        <title>The genome sequence and structure of rice chromosome 1.</title>
        <authorList>
            <person name="Sasaki T."/>
            <person name="Matsumoto T."/>
            <person name="Yamamoto K."/>
            <person name="Sakata K."/>
            <person name="Baba T."/>
            <person name="Katayose Y."/>
            <person name="Wu J."/>
            <person name="Niimura Y."/>
            <person name="Cheng Z."/>
            <person name="Nagamura Y."/>
            <person name="Antonio B.A."/>
            <person name="Kanamori H."/>
            <person name="Hosokawa S."/>
            <person name="Masukawa M."/>
            <person name="Arikawa K."/>
            <person name="Chiden Y."/>
            <person name="Hayashi M."/>
            <person name="Okamoto M."/>
            <person name="Ando T."/>
            <person name="Aoki H."/>
            <person name="Arita K."/>
            <person name="Hamada M."/>
            <person name="Harada C."/>
            <person name="Hijishita S."/>
            <person name="Honda M."/>
            <person name="Ichikawa Y."/>
            <person name="Idonuma A."/>
            <person name="Iijima M."/>
            <person name="Ikeda M."/>
            <person name="Ikeno M."/>
            <person name="Itoh S."/>
            <person name="Itoh T."/>
            <person name="Itoh Y."/>
            <person name="Itoh Y."/>
            <person name="Iwabuchi A."/>
            <person name="Kamiya K."/>
            <person name="Karasawa W."/>
            <person name="Katagiri S."/>
            <person name="Kikuta A."/>
            <person name="Kobayashi N."/>
            <person name="Kono I."/>
            <person name="Machita K."/>
            <person name="Maehara T."/>
            <person name="Mizuno H."/>
            <person name="Mizubayashi T."/>
            <person name="Mukai Y."/>
            <person name="Nagasaki H."/>
            <person name="Nakashima M."/>
            <person name="Nakama Y."/>
            <person name="Nakamichi Y."/>
            <person name="Nakamura M."/>
            <person name="Namiki N."/>
            <person name="Negishi M."/>
            <person name="Ohta I."/>
            <person name="Ono N."/>
            <person name="Saji S."/>
            <person name="Sakai K."/>
            <person name="Shibata M."/>
            <person name="Shimokawa T."/>
            <person name="Shomura A."/>
            <person name="Song J."/>
            <person name="Takazaki Y."/>
            <person name="Terasawa K."/>
            <person name="Tsuji K."/>
            <person name="Waki K."/>
            <person name="Yamagata H."/>
            <person name="Yamane H."/>
            <person name="Yoshiki S."/>
            <person name="Yoshihara R."/>
            <person name="Yukawa K."/>
            <person name="Zhong H."/>
            <person name="Iwama H."/>
            <person name="Endo T."/>
            <person name="Ito H."/>
            <person name="Hahn J.H."/>
            <person name="Kim H.I."/>
            <person name="Eun M.Y."/>
            <person name="Yano M."/>
            <person name="Jiang J."/>
            <person name="Gojobori T."/>
        </authorList>
    </citation>
    <scope>NUCLEOTIDE SEQUENCE</scope>
</reference>
<organism evidence="2">
    <name type="scientific">Oryza sativa subsp. japonica</name>
    <name type="common">Rice</name>
    <dbReference type="NCBI Taxonomy" id="39947"/>
    <lineage>
        <taxon>Eukaryota</taxon>
        <taxon>Viridiplantae</taxon>
        <taxon>Streptophyta</taxon>
        <taxon>Embryophyta</taxon>
        <taxon>Tracheophyta</taxon>
        <taxon>Spermatophyta</taxon>
        <taxon>Magnoliopsida</taxon>
        <taxon>Liliopsida</taxon>
        <taxon>Poales</taxon>
        <taxon>Poaceae</taxon>
        <taxon>BOP clade</taxon>
        <taxon>Oryzoideae</taxon>
        <taxon>Oryzeae</taxon>
        <taxon>Oryzinae</taxon>
        <taxon>Oryza</taxon>
        <taxon>Oryza sativa</taxon>
    </lineage>
</organism>
<dbReference type="AlphaFoldDB" id="Q5ZDR0"/>
<evidence type="ECO:0000313" key="3">
    <source>
        <dbReference type="EMBL" id="BAD54722.1"/>
    </source>
</evidence>
<evidence type="ECO:0000313" key="5">
    <source>
        <dbReference type="Proteomes" id="UP000000763"/>
    </source>
</evidence>
<dbReference type="Proteomes" id="UP000007752">
    <property type="component" value="Chromosome 1"/>
</dbReference>
<name>Q5ZDR0_ORYSJ</name>
<dbReference type="EMBL" id="AP003143">
    <property type="protein sequence ID" value="BAD54722.1"/>
    <property type="molecule type" value="Genomic_DNA"/>
</dbReference>
<accession>Q5ZCZ1</accession>
<evidence type="ECO:0000313" key="4">
    <source>
        <dbReference type="EMBL" id="EAZ11711.1"/>
    </source>
</evidence>
<feature type="compositionally biased region" description="Low complexity" evidence="1">
    <location>
        <begin position="37"/>
        <end position="70"/>
    </location>
</feature>
<sequence>MMTVEGTDSTVTVLGTARSAFTIVKKRVVEVKEVDPAAAATTTAAATMTTTEPQEGSSGSNPLPSSRSGRQWLGARVVDPEARDGGVATGGGARSQEAGGGFGDGSGTAAHPKAELKRGWRIWVFFFCSKIIFPGGQLNLAT</sequence>